<dbReference type="InterPro" id="IPR014892">
    <property type="entry name" value="RPA_C"/>
</dbReference>
<dbReference type="InterPro" id="IPR040260">
    <property type="entry name" value="RFA2-like"/>
</dbReference>
<evidence type="ECO:0000256" key="2">
    <source>
        <dbReference type="ARBA" id="ARBA00007815"/>
    </source>
</evidence>
<dbReference type="InterPro" id="IPR036390">
    <property type="entry name" value="WH_DNA-bd_sf"/>
</dbReference>
<evidence type="ECO:0000256" key="3">
    <source>
        <dbReference type="ARBA" id="ARBA00022705"/>
    </source>
</evidence>
<dbReference type="CDD" id="cd04478">
    <property type="entry name" value="RPA2_DBD_D"/>
    <property type="match status" value="1"/>
</dbReference>
<dbReference type="PANTHER" id="PTHR13989:SF16">
    <property type="entry name" value="REPLICATION PROTEIN A2"/>
    <property type="match status" value="1"/>
</dbReference>
<evidence type="ECO:0000256" key="1">
    <source>
        <dbReference type="ARBA" id="ARBA00004123"/>
    </source>
</evidence>
<dbReference type="EMBL" id="JASJQH010006909">
    <property type="protein sequence ID" value="KAK9727868.1"/>
    <property type="molecule type" value="Genomic_DNA"/>
</dbReference>
<name>A0ABR2W9D1_9FUNG</name>
<dbReference type="PANTHER" id="PTHR13989">
    <property type="entry name" value="REPLICATION PROTEIN A-RELATED"/>
    <property type="match status" value="1"/>
</dbReference>
<keyword evidence="3" id="KW-0235">DNA replication</keyword>
<sequence length="267" mass="29828">MYGFMAYENHAEAHGDSNVILDSSGAKRRHAGNQTLSPVTIKQLLNMDPVTLETPFRLDNVEITQVTFVGIIRAISEQPTHISLVVEDGTGSIDIRAFPSDDLYHQLQTRGELSRGVYVRVTGTVRACSNKRYILAFLLRPIVDFNEVTAHLLETLHCHLSRTRNAGSVQGNREHLNSTNIKMEMSDFARSSAYNYNNGFSPLQRMIIDVVKSGPDTNEGMHIASLSQSLVGHFPTEEISYAATWLIKEGHLYSTIDDDHVKCTDDH</sequence>
<evidence type="ECO:0000256" key="4">
    <source>
        <dbReference type="ARBA" id="ARBA00023125"/>
    </source>
</evidence>
<accession>A0ABR2W9D1</accession>
<dbReference type="InterPro" id="IPR004365">
    <property type="entry name" value="NA-bd_OB_tRNA"/>
</dbReference>
<keyword evidence="9" id="KW-1185">Reference proteome</keyword>
<keyword evidence="4" id="KW-0238">DNA-binding</keyword>
<dbReference type="Pfam" id="PF01336">
    <property type="entry name" value="tRNA_anti-codon"/>
    <property type="match status" value="1"/>
</dbReference>
<dbReference type="InterPro" id="IPR014646">
    <property type="entry name" value="Rfa2/RPA32"/>
</dbReference>
<evidence type="ECO:0000259" key="6">
    <source>
        <dbReference type="Pfam" id="PF01336"/>
    </source>
</evidence>
<gene>
    <name evidence="8" type="primary">ssb2_2</name>
    <name evidence="8" type="ORF">K7432_001498</name>
</gene>
<keyword evidence="5" id="KW-0539">Nucleus</keyword>
<evidence type="ECO:0000259" key="7">
    <source>
        <dbReference type="Pfam" id="PF08784"/>
    </source>
</evidence>
<comment type="subcellular location">
    <subcellularLocation>
        <location evidence="1">Nucleus</location>
    </subcellularLocation>
</comment>
<dbReference type="Pfam" id="PF08784">
    <property type="entry name" value="RPA_C"/>
    <property type="match status" value="1"/>
</dbReference>
<dbReference type="Gene3D" id="1.10.10.10">
    <property type="entry name" value="Winged helix-like DNA-binding domain superfamily/Winged helix DNA-binding domain"/>
    <property type="match status" value="1"/>
</dbReference>
<dbReference type="InterPro" id="IPR036388">
    <property type="entry name" value="WH-like_DNA-bd_sf"/>
</dbReference>
<protein>
    <submittedName>
        <fullName evidence="8">Replication factor A protein 2</fullName>
    </submittedName>
</protein>
<feature type="domain" description="Replication protein A C-terminal" evidence="7">
    <location>
        <begin position="159"/>
        <end position="259"/>
    </location>
</feature>
<comment type="caution">
    <text evidence="8">The sequence shown here is derived from an EMBL/GenBank/DDBJ whole genome shotgun (WGS) entry which is preliminary data.</text>
</comment>
<dbReference type="InterPro" id="IPR012340">
    <property type="entry name" value="NA-bd_OB-fold"/>
</dbReference>
<comment type="similarity">
    <text evidence="2">Belongs to the replication factor A protein 2 family.</text>
</comment>
<dbReference type="Proteomes" id="UP001479436">
    <property type="component" value="Unassembled WGS sequence"/>
</dbReference>
<reference evidence="8 9" key="1">
    <citation type="submission" date="2023-04" db="EMBL/GenBank/DDBJ databases">
        <title>Genome of Basidiobolus ranarum AG-B5.</title>
        <authorList>
            <person name="Stajich J.E."/>
            <person name="Carter-House D."/>
            <person name="Gryganskyi A."/>
        </authorList>
    </citation>
    <scope>NUCLEOTIDE SEQUENCE [LARGE SCALE GENOMIC DNA]</scope>
    <source>
        <strain evidence="8 9">AG-B5</strain>
    </source>
</reference>
<evidence type="ECO:0000256" key="5">
    <source>
        <dbReference type="ARBA" id="ARBA00023242"/>
    </source>
</evidence>
<organism evidence="8 9">
    <name type="scientific">Basidiobolus ranarum</name>
    <dbReference type="NCBI Taxonomy" id="34480"/>
    <lineage>
        <taxon>Eukaryota</taxon>
        <taxon>Fungi</taxon>
        <taxon>Fungi incertae sedis</taxon>
        <taxon>Zoopagomycota</taxon>
        <taxon>Entomophthoromycotina</taxon>
        <taxon>Basidiobolomycetes</taxon>
        <taxon>Basidiobolales</taxon>
        <taxon>Basidiobolaceae</taxon>
        <taxon>Basidiobolus</taxon>
    </lineage>
</organism>
<evidence type="ECO:0000313" key="8">
    <source>
        <dbReference type="EMBL" id="KAK9727868.1"/>
    </source>
</evidence>
<dbReference type="SUPFAM" id="SSF46785">
    <property type="entry name" value="Winged helix' DNA-binding domain"/>
    <property type="match status" value="1"/>
</dbReference>
<evidence type="ECO:0000313" key="9">
    <source>
        <dbReference type="Proteomes" id="UP001479436"/>
    </source>
</evidence>
<dbReference type="SUPFAM" id="SSF50249">
    <property type="entry name" value="Nucleic acid-binding proteins"/>
    <property type="match status" value="1"/>
</dbReference>
<feature type="domain" description="OB" evidence="6">
    <location>
        <begin position="66"/>
        <end position="127"/>
    </location>
</feature>
<dbReference type="PIRSF" id="PIRSF036949">
    <property type="entry name" value="RPA32"/>
    <property type="match status" value="1"/>
</dbReference>
<proteinExistence type="inferred from homology"/>
<dbReference type="Gene3D" id="2.40.50.140">
    <property type="entry name" value="Nucleic acid-binding proteins"/>
    <property type="match status" value="1"/>
</dbReference>